<dbReference type="Gene3D" id="2.170.300.10">
    <property type="entry name" value="Tie2 ligand-binding domain superfamily"/>
    <property type="match status" value="1"/>
</dbReference>
<feature type="compositionally biased region" description="Basic and acidic residues" evidence="1">
    <location>
        <begin position="194"/>
        <end position="213"/>
    </location>
</feature>
<protein>
    <submittedName>
        <fullName evidence="3">Uncharacterized protein</fullName>
    </submittedName>
</protein>
<feature type="transmembrane region" description="Helical" evidence="2">
    <location>
        <begin position="61"/>
        <end position="83"/>
    </location>
</feature>
<evidence type="ECO:0000256" key="1">
    <source>
        <dbReference type="SAM" id="MobiDB-lite"/>
    </source>
</evidence>
<dbReference type="InParanoid" id="K1Q8J4"/>
<keyword evidence="2" id="KW-0472">Membrane</keyword>
<gene>
    <name evidence="3" type="ORF">CGI_10008882</name>
</gene>
<feature type="region of interest" description="Disordered" evidence="1">
    <location>
        <begin position="179"/>
        <end position="223"/>
    </location>
</feature>
<feature type="compositionally biased region" description="Basic residues" evidence="1">
    <location>
        <begin position="214"/>
        <end position="223"/>
    </location>
</feature>
<dbReference type="HOGENOM" id="CLU_1241180_0_0_1"/>
<proteinExistence type="predicted"/>
<accession>K1Q8J4</accession>
<organism evidence="3">
    <name type="scientific">Magallana gigas</name>
    <name type="common">Pacific oyster</name>
    <name type="synonym">Crassostrea gigas</name>
    <dbReference type="NCBI Taxonomy" id="29159"/>
    <lineage>
        <taxon>Eukaryota</taxon>
        <taxon>Metazoa</taxon>
        <taxon>Spiralia</taxon>
        <taxon>Lophotrochozoa</taxon>
        <taxon>Mollusca</taxon>
        <taxon>Bivalvia</taxon>
        <taxon>Autobranchia</taxon>
        <taxon>Pteriomorphia</taxon>
        <taxon>Ostreida</taxon>
        <taxon>Ostreoidea</taxon>
        <taxon>Ostreidae</taxon>
        <taxon>Magallana</taxon>
    </lineage>
</organism>
<evidence type="ECO:0000313" key="3">
    <source>
        <dbReference type="EMBL" id="EKC27669.1"/>
    </source>
</evidence>
<name>K1Q8J4_MAGGI</name>
<keyword evidence="2" id="KW-0812">Transmembrane</keyword>
<dbReference type="AlphaFoldDB" id="K1Q8J4"/>
<reference evidence="3" key="1">
    <citation type="journal article" date="2012" name="Nature">
        <title>The oyster genome reveals stress adaptation and complexity of shell formation.</title>
        <authorList>
            <person name="Zhang G."/>
            <person name="Fang X."/>
            <person name="Guo X."/>
            <person name="Li L."/>
            <person name="Luo R."/>
            <person name="Xu F."/>
            <person name="Yang P."/>
            <person name="Zhang L."/>
            <person name="Wang X."/>
            <person name="Qi H."/>
            <person name="Xiong Z."/>
            <person name="Que H."/>
            <person name="Xie Y."/>
            <person name="Holland P.W."/>
            <person name="Paps J."/>
            <person name="Zhu Y."/>
            <person name="Wu F."/>
            <person name="Chen Y."/>
            <person name="Wang J."/>
            <person name="Peng C."/>
            <person name="Meng J."/>
            <person name="Yang L."/>
            <person name="Liu J."/>
            <person name="Wen B."/>
            <person name="Zhang N."/>
            <person name="Huang Z."/>
            <person name="Zhu Q."/>
            <person name="Feng Y."/>
            <person name="Mount A."/>
            <person name="Hedgecock D."/>
            <person name="Xu Z."/>
            <person name="Liu Y."/>
            <person name="Domazet-Loso T."/>
            <person name="Du Y."/>
            <person name="Sun X."/>
            <person name="Zhang S."/>
            <person name="Liu B."/>
            <person name="Cheng P."/>
            <person name="Jiang X."/>
            <person name="Li J."/>
            <person name="Fan D."/>
            <person name="Wang W."/>
            <person name="Fu W."/>
            <person name="Wang T."/>
            <person name="Wang B."/>
            <person name="Zhang J."/>
            <person name="Peng Z."/>
            <person name="Li Y."/>
            <person name="Li N."/>
            <person name="Wang J."/>
            <person name="Chen M."/>
            <person name="He Y."/>
            <person name="Tan F."/>
            <person name="Song X."/>
            <person name="Zheng Q."/>
            <person name="Huang R."/>
            <person name="Yang H."/>
            <person name="Du X."/>
            <person name="Chen L."/>
            <person name="Yang M."/>
            <person name="Gaffney P.M."/>
            <person name="Wang S."/>
            <person name="Luo L."/>
            <person name="She Z."/>
            <person name="Ming Y."/>
            <person name="Huang W."/>
            <person name="Zhang S."/>
            <person name="Huang B."/>
            <person name="Zhang Y."/>
            <person name="Qu T."/>
            <person name="Ni P."/>
            <person name="Miao G."/>
            <person name="Wang J."/>
            <person name="Wang Q."/>
            <person name="Steinberg C.E."/>
            <person name="Wang H."/>
            <person name="Li N."/>
            <person name="Qian L."/>
            <person name="Zhang G."/>
            <person name="Li Y."/>
            <person name="Yang H."/>
            <person name="Liu X."/>
            <person name="Wang J."/>
            <person name="Yin Y."/>
            <person name="Wang J."/>
        </authorList>
    </citation>
    <scope>NUCLEOTIDE SEQUENCE [LARGE SCALE GENOMIC DNA]</scope>
    <source>
        <strain evidence="3">05x7-T-G4-1.051#20</strain>
    </source>
</reference>
<keyword evidence="2" id="KW-1133">Transmembrane helix</keyword>
<sequence length="223" mass="25686">MLWNAFPCVGSFGINCSGRCVDGFYGFGCLSHCNCSDDHICDHVVGCKRDKTKHDTEPTRIYILSLSSGFIICLLVLLVIVAMKRNMTPSRNYQQELVNTESTPVEYSFPEHQGYSEYDPRQIKTTSYGHYQHGLVNIDTTSAGFSTAENQTYLECDPTKMIEIKYMYLDNQMEELRNNESRSKHYVSVTSKLNPKEDDERPPRLDERKTIKKDVKKNKEKRV</sequence>
<evidence type="ECO:0000256" key="2">
    <source>
        <dbReference type="SAM" id="Phobius"/>
    </source>
</evidence>
<dbReference type="EMBL" id="JH818860">
    <property type="protein sequence ID" value="EKC27669.1"/>
    <property type="molecule type" value="Genomic_DNA"/>
</dbReference>